<dbReference type="FunFam" id="3.30.559.30:FF:000001">
    <property type="entry name" value="Non-ribosomal peptide synthetase"/>
    <property type="match status" value="1"/>
</dbReference>
<keyword evidence="1" id="KW-0596">Phosphopantetheine</keyword>
<dbReference type="AlphaFoldDB" id="A0AAV3XK81"/>
<dbReference type="Proteomes" id="UP001050975">
    <property type="component" value="Unassembled WGS sequence"/>
</dbReference>
<dbReference type="GO" id="GO:0003824">
    <property type="term" value="F:catalytic activity"/>
    <property type="evidence" value="ECO:0007669"/>
    <property type="project" value="InterPro"/>
</dbReference>
<comment type="caution">
    <text evidence="4">The sequence shown here is derived from an EMBL/GenBank/DDBJ whole genome shotgun (WGS) entry which is preliminary data.</text>
</comment>
<dbReference type="CDD" id="cd19531">
    <property type="entry name" value="LCL_NRPS-like"/>
    <property type="match status" value="1"/>
</dbReference>
<dbReference type="Gene3D" id="3.30.559.30">
    <property type="entry name" value="Nonribosomal peptide synthetase, condensation domain"/>
    <property type="match status" value="1"/>
</dbReference>
<evidence type="ECO:0000256" key="2">
    <source>
        <dbReference type="ARBA" id="ARBA00022553"/>
    </source>
</evidence>
<keyword evidence="5" id="KW-1185">Reference proteome</keyword>
<sequence>MSNNNERIAALSPEKRQMLVQQLYQKTRSVPNGTSPITPQNRDVNCFPLSFAQARLWFLDQLEPGKPFYNISSALLLKGSLNLAALEQSLNEVIRRHEILRTSFRTVDGQPVQVIEPNLKLTLNVQDLRQLPPIEQQQTLQQLIAQSANQPFDLTQLPLLRVSLLHVGESEYVMLLVMHHIISDGWSMGVLIREMVALYKAYGAGKSSPLAELTIQYVDFAVWQRSQKEAIASQIAYWKQQLSGNLPVLQLPTDRPRPPVQSFQGARQSLLLPKALTAALKKLSQQENATLFVTLLAAFQTLLYRYTNQEDICVGSPIANRNRVEIEGSIGVFVNTLVLRTALAGNPSFRELIGRVREVALAAYSHQDLPFEKLVEELQPERDLSRNPLFQVMFALQNAPMPEIKLEGLTIDSLNVESNRSQFDLSLTIVENSQGAARRARIQHRFV</sequence>
<accession>A0AAV3XK81</accession>
<dbReference type="PANTHER" id="PTHR45398">
    <property type="match status" value="1"/>
</dbReference>
<proteinExistence type="predicted"/>
<organism evidence="4 5">
    <name type="scientific">Microseira wollei NIES-4236</name>
    <dbReference type="NCBI Taxonomy" id="2530354"/>
    <lineage>
        <taxon>Bacteria</taxon>
        <taxon>Bacillati</taxon>
        <taxon>Cyanobacteriota</taxon>
        <taxon>Cyanophyceae</taxon>
        <taxon>Oscillatoriophycideae</taxon>
        <taxon>Aerosakkonematales</taxon>
        <taxon>Aerosakkonemataceae</taxon>
        <taxon>Microseira</taxon>
    </lineage>
</organism>
<keyword evidence="2" id="KW-0597">Phosphoprotein</keyword>
<dbReference type="Gene3D" id="3.30.559.10">
    <property type="entry name" value="Chloramphenicol acetyltransferase-like domain"/>
    <property type="match status" value="1"/>
</dbReference>
<dbReference type="InterPro" id="IPR001242">
    <property type="entry name" value="Condensation_dom"/>
</dbReference>
<evidence type="ECO:0000313" key="4">
    <source>
        <dbReference type="EMBL" id="GET42320.1"/>
    </source>
</evidence>
<dbReference type="EMBL" id="BLAY01000158">
    <property type="protein sequence ID" value="GET42320.1"/>
    <property type="molecule type" value="Genomic_DNA"/>
</dbReference>
<dbReference type="Pfam" id="PF00668">
    <property type="entry name" value="Condensation"/>
    <property type="match status" value="1"/>
</dbReference>
<evidence type="ECO:0000313" key="5">
    <source>
        <dbReference type="Proteomes" id="UP001050975"/>
    </source>
</evidence>
<protein>
    <submittedName>
        <fullName evidence="4">Condensation domain-containing protein</fullName>
    </submittedName>
</protein>
<dbReference type="GO" id="GO:0008610">
    <property type="term" value="P:lipid biosynthetic process"/>
    <property type="evidence" value="ECO:0007669"/>
    <property type="project" value="UniProtKB-ARBA"/>
</dbReference>
<feature type="domain" description="Condensation" evidence="3">
    <location>
        <begin position="47"/>
        <end position="433"/>
    </location>
</feature>
<name>A0AAV3XK81_9CYAN</name>
<dbReference type="RefSeq" id="WP_264196778.1">
    <property type="nucleotide sequence ID" value="NZ_BLAY01000158.1"/>
</dbReference>
<dbReference type="SUPFAM" id="SSF52777">
    <property type="entry name" value="CoA-dependent acyltransferases"/>
    <property type="match status" value="2"/>
</dbReference>
<dbReference type="InterPro" id="IPR023213">
    <property type="entry name" value="CAT-like_dom_sf"/>
</dbReference>
<gene>
    <name evidence="4" type="ORF">MiSe_71360</name>
</gene>
<dbReference type="PANTHER" id="PTHR45398:SF1">
    <property type="entry name" value="ENZYME, PUTATIVE (JCVI)-RELATED"/>
    <property type="match status" value="1"/>
</dbReference>
<evidence type="ECO:0000256" key="1">
    <source>
        <dbReference type="ARBA" id="ARBA00022450"/>
    </source>
</evidence>
<evidence type="ECO:0000259" key="3">
    <source>
        <dbReference type="Pfam" id="PF00668"/>
    </source>
</evidence>
<reference evidence="4" key="1">
    <citation type="submission" date="2019-10" db="EMBL/GenBank/DDBJ databases">
        <title>Draft genome sequece of Microseira wollei NIES-4236.</title>
        <authorList>
            <person name="Yamaguchi H."/>
            <person name="Suzuki S."/>
            <person name="Kawachi M."/>
        </authorList>
    </citation>
    <scope>NUCLEOTIDE SEQUENCE</scope>
    <source>
        <strain evidence="4">NIES-4236</strain>
    </source>
</reference>
<dbReference type="FunFam" id="3.30.559.10:FF:000012">
    <property type="entry name" value="Non-ribosomal peptide synthetase"/>
    <property type="match status" value="1"/>
</dbReference>